<keyword evidence="2" id="KW-0326">Glycosidase</keyword>
<dbReference type="Gene3D" id="3.20.20.80">
    <property type="entry name" value="Glycosidases"/>
    <property type="match status" value="1"/>
</dbReference>
<evidence type="ECO:0000259" key="4">
    <source>
        <dbReference type="Pfam" id="PF21200"/>
    </source>
</evidence>
<sequence>MVEESLQLYRIIQNNFPHLSHLSAANDEADMLTGWWREEDWRGDVRYASSVIEAIVLFYQAKKQGKIRLKHISNDNAFLNIPPSYFNQRTLLTRFIINNSNGESHDQFIRKPVMIAMAMAAYLDGFEVQYILKPNYSNLSVLATCNDIKEMESCAVLLTYNSDLKINLTKTYVEVNINLTKHTEISLFIYVLDNNMIHPESVWTQAGKPSMPSANLLRKMRQVEGPHRIYGKKLKNVKRNLKIQLQISMPSIALIHICKRTDKRPKKVKLVHALNITYNEVLLIWKDSKIGTRCVKTYELQFCAGYCKSNSFKRINNEDIILLGYQYVPDIEENMIQETTVGLYRVRVVDYWGRKGIFSNIISYGLSFI</sequence>
<feature type="domain" description="Glycosyl hydrolases family 39 N-terminal catalytic" evidence="3">
    <location>
        <begin position="5"/>
        <end position="232"/>
    </location>
</feature>
<proteinExistence type="predicted"/>
<dbReference type="InterPro" id="IPR049167">
    <property type="entry name" value="GH39_C"/>
</dbReference>
<organism evidence="5">
    <name type="scientific">Clastoptera arizonana</name>
    <name type="common">Arizona spittle bug</name>
    <dbReference type="NCBI Taxonomy" id="38151"/>
    <lineage>
        <taxon>Eukaryota</taxon>
        <taxon>Metazoa</taxon>
        <taxon>Ecdysozoa</taxon>
        <taxon>Arthropoda</taxon>
        <taxon>Hexapoda</taxon>
        <taxon>Insecta</taxon>
        <taxon>Pterygota</taxon>
        <taxon>Neoptera</taxon>
        <taxon>Paraneoptera</taxon>
        <taxon>Hemiptera</taxon>
        <taxon>Auchenorrhyncha</taxon>
        <taxon>Cercopoidea</taxon>
        <taxon>Clastopteridae</taxon>
        <taxon>Clastoptera</taxon>
    </lineage>
</organism>
<dbReference type="Pfam" id="PF01229">
    <property type="entry name" value="Glyco_hydro_39"/>
    <property type="match status" value="1"/>
</dbReference>
<dbReference type="InterPro" id="IPR013783">
    <property type="entry name" value="Ig-like_fold"/>
</dbReference>
<dbReference type="SUPFAM" id="SSF51011">
    <property type="entry name" value="Glycosyl hydrolase domain"/>
    <property type="match status" value="1"/>
</dbReference>
<feature type="domain" description="Alpha-L-iduronidase C-terminal" evidence="4">
    <location>
        <begin position="271"/>
        <end position="364"/>
    </location>
</feature>
<evidence type="ECO:0000256" key="2">
    <source>
        <dbReference type="ARBA" id="ARBA00023295"/>
    </source>
</evidence>
<accession>A0A1B6C221</accession>
<keyword evidence="1" id="KW-0378">Hydrolase</keyword>
<dbReference type="PANTHER" id="PTHR12631:SF8">
    <property type="entry name" value="ALPHA-L-IDURONIDASE"/>
    <property type="match status" value="1"/>
</dbReference>
<dbReference type="Gene3D" id="2.60.40.1500">
    <property type="entry name" value="Glycosyl hydrolase domain, family 39"/>
    <property type="match status" value="1"/>
</dbReference>
<dbReference type="InterPro" id="IPR051923">
    <property type="entry name" value="Glycosyl_Hydrolase_39"/>
</dbReference>
<dbReference type="GO" id="GO:0003940">
    <property type="term" value="F:L-iduronidase activity"/>
    <property type="evidence" value="ECO:0007669"/>
    <property type="project" value="TreeGrafter"/>
</dbReference>
<evidence type="ECO:0000256" key="1">
    <source>
        <dbReference type="ARBA" id="ARBA00022801"/>
    </source>
</evidence>
<protein>
    <submittedName>
        <fullName evidence="5">Uncharacterized protein</fullName>
    </submittedName>
</protein>
<dbReference type="EMBL" id="GEDC01029989">
    <property type="protein sequence ID" value="JAS07309.1"/>
    <property type="molecule type" value="Transcribed_RNA"/>
</dbReference>
<dbReference type="Gene3D" id="2.60.40.10">
    <property type="entry name" value="Immunoglobulins"/>
    <property type="match status" value="1"/>
</dbReference>
<name>A0A1B6C221_9HEMI</name>
<dbReference type="AlphaFoldDB" id="A0A1B6C221"/>
<evidence type="ECO:0000313" key="5">
    <source>
        <dbReference type="EMBL" id="JAS07309.1"/>
    </source>
</evidence>
<evidence type="ECO:0000259" key="3">
    <source>
        <dbReference type="Pfam" id="PF01229"/>
    </source>
</evidence>
<dbReference type="Pfam" id="PF21200">
    <property type="entry name" value="Glyco_hydro_39_C"/>
    <property type="match status" value="1"/>
</dbReference>
<dbReference type="InterPro" id="IPR049166">
    <property type="entry name" value="GH39_cat"/>
</dbReference>
<reference evidence="5" key="1">
    <citation type="submission" date="2015-12" db="EMBL/GenBank/DDBJ databases">
        <title>De novo transcriptome assembly of four potential Pierce s Disease insect vectors from Arizona vineyards.</title>
        <authorList>
            <person name="Tassone E.E."/>
        </authorList>
    </citation>
    <scope>NUCLEOTIDE SEQUENCE</scope>
</reference>
<dbReference type="PANTHER" id="PTHR12631">
    <property type="entry name" value="ALPHA-L-IDURONIDASE"/>
    <property type="match status" value="1"/>
</dbReference>
<gene>
    <name evidence="5" type="ORF">g.26879</name>
</gene>